<evidence type="ECO:0000256" key="2">
    <source>
        <dbReference type="ARBA" id="ARBA00007651"/>
    </source>
</evidence>
<dbReference type="NCBIfam" id="TIGR01569">
    <property type="entry name" value="A_tha_TIGR01569"/>
    <property type="match status" value="1"/>
</dbReference>
<keyword evidence="5 8" id="KW-0812">Transmembrane</keyword>
<organism evidence="10 11">
    <name type="scientific">Brassica oleracea var. oleracea</name>
    <dbReference type="NCBI Taxonomy" id="109376"/>
    <lineage>
        <taxon>Eukaryota</taxon>
        <taxon>Viridiplantae</taxon>
        <taxon>Streptophyta</taxon>
        <taxon>Embryophyta</taxon>
        <taxon>Tracheophyta</taxon>
        <taxon>Spermatophyta</taxon>
        <taxon>Magnoliopsida</taxon>
        <taxon>eudicotyledons</taxon>
        <taxon>Gunneridae</taxon>
        <taxon>Pentapetalae</taxon>
        <taxon>rosids</taxon>
        <taxon>malvids</taxon>
        <taxon>Brassicales</taxon>
        <taxon>Brassicaceae</taxon>
        <taxon>Brassiceae</taxon>
        <taxon>Brassica</taxon>
    </lineage>
</organism>
<dbReference type="EnsemblPlants" id="Bo5g130350.1">
    <property type="protein sequence ID" value="Bo5g130350.1"/>
    <property type="gene ID" value="Bo5g130350"/>
</dbReference>
<comment type="similarity">
    <text evidence="2 8">Belongs to the Casparian strip membrane proteins (CASP) family.</text>
</comment>
<evidence type="ECO:0000256" key="7">
    <source>
        <dbReference type="ARBA" id="ARBA00023136"/>
    </source>
</evidence>
<evidence type="ECO:0000256" key="4">
    <source>
        <dbReference type="ARBA" id="ARBA00022475"/>
    </source>
</evidence>
<dbReference type="PANTHER" id="PTHR33573">
    <property type="entry name" value="CASP-LIKE PROTEIN 4A4"/>
    <property type="match status" value="1"/>
</dbReference>
<keyword evidence="6 8" id="KW-1133">Transmembrane helix</keyword>
<reference evidence="10 11" key="1">
    <citation type="journal article" date="2014" name="Genome Biol.">
        <title>Transcriptome and methylome profiling reveals relics of genome dominance in the mesopolyploid Brassica oleracea.</title>
        <authorList>
            <person name="Parkin I.A."/>
            <person name="Koh C."/>
            <person name="Tang H."/>
            <person name="Robinson S.J."/>
            <person name="Kagale S."/>
            <person name="Clarke W.E."/>
            <person name="Town C.D."/>
            <person name="Nixon J."/>
            <person name="Krishnakumar V."/>
            <person name="Bidwell S.L."/>
            <person name="Denoeud F."/>
            <person name="Belcram H."/>
            <person name="Links M.G."/>
            <person name="Just J."/>
            <person name="Clarke C."/>
            <person name="Bender T."/>
            <person name="Huebert T."/>
            <person name="Mason A.S."/>
            <person name="Pires J.C."/>
            <person name="Barker G."/>
            <person name="Moore J."/>
            <person name="Walley P.G."/>
            <person name="Manoli S."/>
            <person name="Batley J."/>
            <person name="Edwards D."/>
            <person name="Nelson M.N."/>
            <person name="Wang X."/>
            <person name="Paterson A.H."/>
            <person name="King G."/>
            <person name="Bancroft I."/>
            <person name="Chalhoub B."/>
            <person name="Sharpe A.G."/>
        </authorList>
    </citation>
    <scope>NUCLEOTIDE SEQUENCE</scope>
    <source>
        <strain evidence="10 11">cv. TO1000</strain>
    </source>
</reference>
<dbReference type="InterPro" id="IPR006459">
    <property type="entry name" value="CASP/CASPL"/>
</dbReference>
<feature type="transmembrane region" description="Helical" evidence="8">
    <location>
        <begin position="56"/>
        <end position="78"/>
    </location>
</feature>
<feature type="transmembrane region" description="Helical" evidence="8">
    <location>
        <begin position="139"/>
        <end position="164"/>
    </location>
</feature>
<dbReference type="OMA" id="VIMIKNS"/>
<evidence type="ECO:0000313" key="10">
    <source>
        <dbReference type="EnsemblPlants" id="Bo5g130350.1"/>
    </source>
</evidence>
<evidence type="ECO:0000256" key="1">
    <source>
        <dbReference type="ARBA" id="ARBA00004651"/>
    </source>
</evidence>
<proteinExistence type="inferred from homology"/>
<evidence type="ECO:0000256" key="6">
    <source>
        <dbReference type="ARBA" id="ARBA00022989"/>
    </source>
</evidence>
<sequence>MDKTDQNVNRTERTVESVLRVASMALSIASLVIMIKNSIANDFGSLSYSTLGAFKYLVTANGVCAAYSVLSAIFVIAIPCPISKPRLWTLFLLDQVVTYAVLAAGAVSAETVYLAYKGNLNITWSSACDYYGIFCHKALVSVILTFLVSVLYVSLSFISSYRLFSRFEAPKH</sequence>
<dbReference type="STRING" id="109376.A0A0D3CK96"/>
<dbReference type="AlphaFoldDB" id="A0A0D3CK96"/>
<name>A0A0D3CK96_BRAOL</name>
<feature type="transmembrane region" description="Helical" evidence="8">
    <location>
        <begin position="18"/>
        <end position="36"/>
    </location>
</feature>
<dbReference type="eggNOG" id="ENOG502S0J7">
    <property type="taxonomic scope" value="Eukaryota"/>
</dbReference>
<keyword evidence="7 8" id="KW-0472">Membrane</keyword>
<keyword evidence="11" id="KW-1185">Reference proteome</keyword>
<feature type="transmembrane region" description="Helical" evidence="8">
    <location>
        <begin position="90"/>
        <end position="116"/>
    </location>
</feature>
<comment type="subcellular location">
    <subcellularLocation>
        <location evidence="1 8">Cell membrane</location>
        <topology evidence="1 8">Multi-pass membrane protein</topology>
    </subcellularLocation>
</comment>
<protein>
    <recommendedName>
        <fullName evidence="8">CASP-like protein</fullName>
    </recommendedName>
</protein>
<accession>A0A0D3CK96</accession>
<dbReference type="GO" id="GO:0005886">
    <property type="term" value="C:plasma membrane"/>
    <property type="evidence" value="ECO:0007669"/>
    <property type="project" value="UniProtKB-SubCell"/>
</dbReference>
<evidence type="ECO:0000256" key="8">
    <source>
        <dbReference type="RuleBase" id="RU361233"/>
    </source>
</evidence>
<dbReference type="PANTHER" id="PTHR33573:SF46">
    <property type="entry name" value="CASP-LIKE PROTEIN 2A1"/>
    <property type="match status" value="1"/>
</dbReference>
<feature type="domain" description="Casparian strip membrane protein" evidence="9">
    <location>
        <begin position="10"/>
        <end position="151"/>
    </location>
</feature>
<dbReference type="GO" id="GO:0010227">
    <property type="term" value="P:floral organ abscission"/>
    <property type="evidence" value="ECO:0007669"/>
    <property type="project" value="EnsemblPlants"/>
</dbReference>
<comment type="subunit">
    <text evidence="3 8">Homodimer and heterodimers.</text>
</comment>
<reference evidence="10" key="2">
    <citation type="submission" date="2015-03" db="UniProtKB">
        <authorList>
            <consortium name="EnsemblPlants"/>
        </authorList>
    </citation>
    <scope>IDENTIFICATION</scope>
</reference>
<dbReference type="InterPro" id="IPR006702">
    <property type="entry name" value="CASP_dom"/>
</dbReference>
<evidence type="ECO:0000313" key="11">
    <source>
        <dbReference type="Proteomes" id="UP000032141"/>
    </source>
</evidence>
<dbReference type="Gramene" id="Bo5g130350.1">
    <property type="protein sequence ID" value="Bo5g130350.1"/>
    <property type="gene ID" value="Bo5g130350"/>
</dbReference>
<keyword evidence="4 8" id="KW-1003">Cell membrane</keyword>
<evidence type="ECO:0000256" key="5">
    <source>
        <dbReference type="ARBA" id="ARBA00022692"/>
    </source>
</evidence>
<dbReference type="Pfam" id="PF04535">
    <property type="entry name" value="CASP_dom"/>
    <property type="match status" value="1"/>
</dbReference>
<dbReference type="HOGENOM" id="CLU_066104_2_2_1"/>
<evidence type="ECO:0000256" key="3">
    <source>
        <dbReference type="ARBA" id="ARBA00011489"/>
    </source>
</evidence>
<evidence type="ECO:0000259" key="9">
    <source>
        <dbReference type="Pfam" id="PF04535"/>
    </source>
</evidence>
<dbReference type="Proteomes" id="UP000032141">
    <property type="component" value="Chromosome C5"/>
</dbReference>